<reference evidence="2" key="1">
    <citation type="journal article" date="2019" name="Int. J. Syst. Evol. Microbiol.">
        <title>The Global Catalogue of Microorganisms (GCM) 10K type strain sequencing project: providing services to taxonomists for standard genome sequencing and annotation.</title>
        <authorList>
            <consortium name="The Broad Institute Genomics Platform"/>
            <consortium name="The Broad Institute Genome Sequencing Center for Infectious Disease"/>
            <person name="Wu L."/>
            <person name="Ma J."/>
        </authorList>
    </citation>
    <scope>NUCLEOTIDE SEQUENCE [LARGE SCALE GENOMIC DNA]</scope>
    <source>
        <strain evidence="2">CCUG 62981</strain>
    </source>
</reference>
<sequence>MSDQSNPSRPTHRLFTVSGDGDTARWTEIGAAWSNKDAKGFTLQLEALPVSGRIVMRLIEPKEVSASAPAKSSSKGGRK</sequence>
<gene>
    <name evidence="1" type="ORF">ACFPB0_14285</name>
</gene>
<name>A0ABV9NHG3_9PROT</name>
<accession>A0ABV9NHG3</accession>
<organism evidence="1 2">
    <name type="scientific">Glycocaulis abyssi</name>
    <dbReference type="NCBI Taxonomy" id="1433403"/>
    <lineage>
        <taxon>Bacteria</taxon>
        <taxon>Pseudomonadati</taxon>
        <taxon>Pseudomonadota</taxon>
        <taxon>Alphaproteobacteria</taxon>
        <taxon>Maricaulales</taxon>
        <taxon>Maricaulaceae</taxon>
        <taxon>Glycocaulis</taxon>
    </lineage>
</organism>
<evidence type="ECO:0000313" key="1">
    <source>
        <dbReference type="EMBL" id="MFC4726458.1"/>
    </source>
</evidence>
<protein>
    <submittedName>
        <fullName evidence="1">Uncharacterized protein</fullName>
    </submittedName>
</protein>
<comment type="caution">
    <text evidence="1">The sequence shown here is derived from an EMBL/GenBank/DDBJ whole genome shotgun (WGS) entry which is preliminary data.</text>
</comment>
<dbReference type="EMBL" id="JBHSGQ010000013">
    <property type="protein sequence ID" value="MFC4726458.1"/>
    <property type="molecule type" value="Genomic_DNA"/>
</dbReference>
<keyword evidence="2" id="KW-1185">Reference proteome</keyword>
<dbReference type="RefSeq" id="WP_371392234.1">
    <property type="nucleotide sequence ID" value="NZ_CP163421.1"/>
</dbReference>
<proteinExistence type="predicted"/>
<dbReference type="Proteomes" id="UP001596024">
    <property type="component" value="Unassembled WGS sequence"/>
</dbReference>
<evidence type="ECO:0000313" key="2">
    <source>
        <dbReference type="Proteomes" id="UP001596024"/>
    </source>
</evidence>